<dbReference type="AlphaFoldDB" id="A0A4Z0W8Z0"/>
<dbReference type="PANTHER" id="PTHR23513:SF11">
    <property type="entry name" value="STAPHYLOFERRIN A TRANSPORTER"/>
    <property type="match status" value="1"/>
</dbReference>
<feature type="transmembrane region" description="Helical" evidence="7">
    <location>
        <begin position="315"/>
        <end position="338"/>
    </location>
</feature>
<evidence type="ECO:0000256" key="4">
    <source>
        <dbReference type="ARBA" id="ARBA00022692"/>
    </source>
</evidence>
<dbReference type="InterPro" id="IPR010290">
    <property type="entry name" value="TM_effector"/>
</dbReference>
<dbReference type="Gene3D" id="1.20.1250.20">
    <property type="entry name" value="MFS general substrate transporter like domains"/>
    <property type="match status" value="1"/>
</dbReference>
<feature type="transmembrane region" description="Helical" evidence="7">
    <location>
        <begin position="20"/>
        <end position="43"/>
    </location>
</feature>
<proteinExistence type="predicted"/>
<dbReference type="EMBL" id="SRMF01000015">
    <property type="protein sequence ID" value="TGG90235.1"/>
    <property type="molecule type" value="Genomic_DNA"/>
</dbReference>
<feature type="transmembrane region" description="Helical" evidence="7">
    <location>
        <begin position="165"/>
        <end position="194"/>
    </location>
</feature>
<feature type="transmembrane region" description="Helical" evidence="7">
    <location>
        <begin position="49"/>
        <end position="70"/>
    </location>
</feature>
<dbReference type="OrthoDB" id="9775268at2"/>
<dbReference type="PANTHER" id="PTHR23513">
    <property type="entry name" value="INTEGRAL MEMBRANE EFFLUX PROTEIN-RELATED"/>
    <property type="match status" value="1"/>
</dbReference>
<feature type="transmembrane region" description="Helical" evidence="7">
    <location>
        <begin position="350"/>
        <end position="370"/>
    </location>
</feature>
<dbReference type="InterPro" id="IPR036259">
    <property type="entry name" value="MFS_trans_sf"/>
</dbReference>
<reference evidence="8 9" key="1">
    <citation type="submission" date="2019-04" db="EMBL/GenBank/DDBJ databases">
        <title>Natronospirillum operosus gen. nov., sp. nov., a haloalkaliphilic satellite isolated from decaying biomass of laboratory culture of cyanobacterium Geitlerinema sp. and proposal of Natronospirillaceae fam. nov. and Saccharospirillaceae fam. nov.</title>
        <authorList>
            <person name="Kevbrin V."/>
            <person name="Boltyanskaya Y."/>
            <person name="Koziaeva V."/>
            <person name="Grouzdev D.S."/>
            <person name="Park M."/>
            <person name="Cho J."/>
        </authorList>
    </citation>
    <scope>NUCLEOTIDE SEQUENCE [LARGE SCALE GENOMIC DNA]</scope>
    <source>
        <strain evidence="8 9">G-116</strain>
    </source>
</reference>
<keyword evidence="9" id="KW-1185">Reference proteome</keyword>
<dbReference type="SUPFAM" id="SSF103473">
    <property type="entry name" value="MFS general substrate transporter"/>
    <property type="match status" value="1"/>
</dbReference>
<feature type="transmembrane region" description="Helical" evidence="7">
    <location>
        <begin position="215"/>
        <end position="238"/>
    </location>
</feature>
<protein>
    <submittedName>
        <fullName evidence="8">MFS transporter</fullName>
    </submittedName>
</protein>
<evidence type="ECO:0000256" key="3">
    <source>
        <dbReference type="ARBA" id="ARBA00022475"/>
    </source>
</evidence>
<evidence type="ECO:0000256" key="1">
    <source>
        <dbReference type="ARBA" id="ARBA00004651"/>
    </source>
</evidence>
<dbReference type="CDD" id="cd06173">
    <property type="entry name" value="MFS_MefA_like"/>
    <property type="match status" value="1"/>
</dbReference>
<evidence type="ECO:0000256" key="6">
    <source>
        <dbReference type="ARBA" id="ARBA00023136"/>
    </source>
</evidence>
<keyword evidence="6 7" id="KW-0472">Membrane</keyword>
<feature type="transmembrane region" description="Helical" evidence="7">
    <location>
        <begin position="108"/>
        <end position="128"/>
    </location>
</feature>
<dbReference type="Proteomes" id="UP000297475">
    <property type="component" value="Unassembled WGS sequence"/>
</dbReference>
<evidence type="ECO:0000256" key="5">
    <source>
        <dbReference type="ARBA" id="ARBA00022989"/>
    </source>
</evidence>
<keyword evidence="4 7" id="KW-0812">Transmembrane</keyword>
<name>A0A4Z0W8Z0_9GAMM</name>
<comment type="caution">
    <text evidence="8">The sequence shown here is derived from an EMBL/GenBank/DDBJ whole genome shotgun (WGS) entry which is preliminary data.</text>
</comment>
<evidence type="ECO:0000256" key="7">
    <source>
        <dbReference type="SAM" id="Phobius"/>
    </source>
</evidence>
<organism evidence="8 9">
    <name type="scientific">Natronospirillum operosum</name>
    <dbReference type="NCBI Taxonomy" id="2759953"/>
    <lineage>
        <taxon>Bacteria</taxon>
        <taxon>Pseudomonadati</taxon>
        <taxon>Pseudomonadota</taxon>
        <taxon>Gammaproteobacteria</taxon>
        <taxon>Oceanospirillales</taxon>
        <taxon>Natronospirillaceae</taxon>
        <taxon>Natronospirillum</taxon>
    </lineage>
</organism>
<evidence type="ECO:0000256" key="2">
    <source>
        <dbReference type="ARBA" id="ARBA00022448"/>
    </source>
</evidence>
<keyword evidence="3" id="KW-1003">Cell membrane</keyword>
<feature type="transmembrane region" description="Helical" evidence="7">
    <location>
        <begin position="289"/>
        <end position="309"/>
    </location>
</feature>
<feature type="transmembrane region" description="Helical" evidence="7">
    <location>
        <begin position="82"/>
        <end position="102"/>
    </location>
</feature>
<evidence type="ECO:0000313" key="8">
    <source>
        <dbReference type="EMBL" id="TGG90235.1"/>
    </source>
</evidence>
<dbReference type="GO" id="GO:0005886">
    <property type="term" value="C:plasma membrane"/>
    <property type="evidence" value="ECO:0007669"/>
    <property type="project" value="UniProtKB-SubCell"/>
</dbReference>
<feature type="transmembrane region" description="Helical" evidence="7">
    <location>
        <begin position="258"/>
        <end position="277"/>
    </location>
</feature>
<keyword evidence="5 7" id="KW-1133">Transmembrane helix</keyword>
<accession>A0A4Z0W8Z0</accession>
<feature type="transmembrane region" description="Helical" evidence="7">
    <location>
        <begin position="376"/>
        <end position="397"/>
    </location>
</feature>
<comment type="subcellular location">
    <subcellularLocation>
        <location evidence="1">Cell membrane</location>
        <topology evidence="1">Multi-pass membrane protein</topology>
    </subcellularLocation>
</comment>
<sequence length="415" mass="44441">MLQTPTARRSALRVPAFRRYFLASVFSTFGLWIMRFLLGWSAWSLTESAFWVGLVSATMLLPTFVLSPVFGVVADRIRLRQGLLSTTFSLGVLGALTAAIWFTGWLDIYWLLLIALAKGMIMAAHHPMRLSMLPNLIERALLPSGIGLSAMIFNLSRILGPAAAAGLLTLTSTGAVFTLSALLFFCGTAFLLRIPDVAATGEKTEASLLTDLGQGMVFALSTPTIRVILLLATLNGLLGRAIIELLPALSGQLLDGTANTLAMLTALAGVGSILGALFISRQRGSEARLINLVLITLLGTSLLLYPLLLWQSLPLVAAMILLLALTMTIAGTGCQAMVQLSVSDEYRGRVLSLWTVITMGMPAIGAFVLGALADRFGFPVVLPLMATAVAAALLWLAPARRLWRVRQDDATTDKT</sequence>
<gene>
    <name evidence="8" type="ORF">E4656_19100</name>
</gene>
<dbReference type="Pfam" id="PF05977">
    <property type="entry name" value="MFS_3"/>
    <property type="match status" value="1"/>
</dbReference>
<keyword evidence="2" id="KW-0813">Transport</keyword>
<evidence type="ECO:0000313" key="9">
    <source>
        <dbReference type="Proteomes" id="UP000297475"/>
    </source>
</evidence>
<feature type="transmembrane region" description="Helical" evidence="7">
    <location>
        <begin position="140"/>
        <end position="159"/>
    </location>
</feature>